<feature type="compositionally biased region" description="Basic and acidic residues" evidence="2">
    <location>
        <begin position="337"/>
        <end position="346"/>
    </location>
</feature>
<feature type="region of interest" description="Disordered" evidence="2">
    <location>
        <begin position="63"/>
        <end position="276"/>
    </location>
</feature>
<dbReference type="CTD" id="79728"/>
<feature type="compositionally biased region" description="Basic and acidic residues" evidence="2">
    <location>
        <begin position="545"/>
        <end position="561"/>
    </location>
</feature>
<dbReference type="RefSeq" id="XP_053532372.1">
    <property type="nucleotide sequence ID" value="XM_053676397.1"/>
</dbReference>
<feature type="domain" description="Partner and localiser of BRCA2 WD40" evidence="3">
    <location>
        <begin position="1231"/>
        <end position="1557"/>
    </location>
</feature>
<organism evidence="4 8">
    <name type="scientific">Ictalurus punctatus</name>
    <name type="common">Channel catfish</name>
    <name type="synonym">Silurus punctatus</name>
    <dbReference type="NCBI Taxonomy" id="7998"/>
    <lineage>
        <taxon>Eukaryota</taxon>
        <taxon>Metazoa</taxon>
        <taxon>Chordata</taxon>
        <taxon>Craniata</taxon>
        <taxon>Vertebrata</taxon>
        <taxon>Euteleostomi</taxon>
        <taxon>Actinopterygii</taxon>
        <taxon>Neopterygii</taxon>
        <taxon>Teleostei</taxon>
        <taxon>Ostariophysi</taxon>
        <taxon>Siluriformes</taxon>
        <taxon>Ictaluridae</taxon>
        <taxon>Ictalurus</taxon>
    </lineage>
</organism>
<name>A0A9F7R2X6_ICTPU</name>
<evidence type="ECO:0000313" key="12">
    <source>
        <dbReference type="RefSeq" id="XP_053532376.1"/>
    </source>
</evidence>
<dbReference type="GO" id="GO:0000724">
    <property type="term" value="P:double-strand break repair via homologous recombination"/>
    <property type="evidence" value="ECO:0007669"/>
    <property type="project" value="InterPro"/>
</dbReference>
<feature type="compositionally biased region" description="Low complexity" evidence="2">
    <location>
        <begin position="67"/>
        <end position="82"/>
    </location>
</feature>
<evidence type="ECO:0000313" key="11">
    <source>
        <dbReference type="RefSeq" id="XP_053532375.1"/>
    </source>
</evidence>
<feature type="compositionally biased region" description="Polar residues" evidence="2">
    <location>
        <begin position="1067"/>
        <end position="1080"/>
    </location>
</feature>
<feature type="region of interest" description="Disordered" evidence="2">
    <location>
        <begin position="545"/>
        <end position="573"/>
    </location>
</feature>
<dbReference type="OrthoDB" id="9936560at2759"/>
<feature type="compositionally biased region" description="Polar residues" evidence="2">
    <location>
        <begin position="199"/>
        <end position="218"/>
    </location>
</feature>
<feature type="compositionally biased region" description="Low complexity" evidence="2">
    <location>
        <begin position="237"/>
        <end position="254"/>
    </location>
</feature>
<feature type="compositionally biased region" description="Basic residues" evidence="2">
    <location>
        <begin position="347"/>
        <end position="359"/>
    </location>
</feature>
<evidence type="ECO:0000256" key="1">
    <source>
        <dbReference type="SAM" id="Coils"/>
    </source>
</evidence>
<feature type="compositionally biased region" description="Polar residues" evidence="2">
    <location>
        <begin position="892"/>
        <end position="927"/>
    </location>
</feature>
<feature type="coiled-coil region" evidence="1">
    <location>
        <begin position="4"/>
        <end position="38"/>
    </location>
</feature>
<feature type="compositionally biased region" description="Polar residues" evidence="2">
    <location>
        <begin position="794"/>
        <end position="884"/>
    </location>
</feature>
<feature type="compositionally biased region" description="Polar residues" evidence="2">
    <location>
        <begin position="1095"/>
        <end position="1108"/>
    </location>
</feature>
<evidence type="ECO:0000313" key="6">
    <source>
        <dbReference type="RefSeq" id="XP_053532370.1"/>
    </source>
</evidence>
<keyword evidence="1" id="KW-0175">Coiled coil</keyword>
<dbReference type="Proteomes" id="UP000221080">
    <property type="component" value="Chromosome 26"/>
</dbReference>
<reference evidence="4" key="1">
    <citation type="journal article" date="2016" name="Nat. Commun.">
        <title>The channel catfish genome sequence provides insights into the evolution of scale formation in teleosts.</title>
        <authorList>
            <person name="Liu Z."/>
            <person name="Liu S."/>
            <person name="Yao J."/>
            <person name="Bao L."/>
            <person name="Zhang J."/>
            <person name="Li Y."/>
            <person name="Jiang C."/>
            <person name="Sun L."/>
            <person name="Wang R."/>
            <person name="Zhang Y."/>
            <person name="Zhou T."/>
            <person name="Zeng Q."/>
            <person name="Fu Q."/>
            <person name="Gao S."/>
            <person name="Li N."/>
            <person name="Koren S."/>
            <person name="Jiang Y."/>
            <person name="Zimin A."/>
            <person name="Xu P."/>
            <person name="Phillippy A.M."/>
            <person name="Geng X."/>
            <person name="Song L."/>
            <person name="Sun F."/>
            <person name="Li C."/>
            <person name="Wang X."/>
            <person name="Chen A."/>
            <person name="Jin Y."/>
            <person name="Yuan Z."/>
            <person name="Yang Y."/>
            <person name="Tan S."/>
            <person name="Peatman E."/>
            <person name="Lu J."/>
            <person name="Qin Z."/>
            <person name="Dunham R."/>
            <person name="Li Z."/>
            <person name="Sonstegard T."/>
            <person name="Feng J."/>
            <person name="Danzmann R.G."/>
            <person name="Schroeder S."/>
            <person name="Scheffler B."/>
            <person name="Duke M.V."/>
            <person name="Ballard L."/>
            <person name="Kucuktas H."/>
            <person name="Kaltenboeck L."/>
            <person name="Liu H."/>
            <person name="Armbruster J."/>
            <person name="Xie Y."/>
            <person name="Kirby M.L."/>
            <person name="Tian Y."/>
            <person name="Flanagan M.E."/>
            <person name="Mu W."/>
            <person name="Waldbieser G.C."/>
        </authorList>
    </citation>
    <scope>NUCLEOTIDE SEQUENCE [LARGE SCALE GENOMIC DNA]</scope>
    <source>
        <strain evidence="4">SDA103</strain>
    </source>
</reference>
<dbReference type="GO" id="GO:0005654">
    <property type="term" value="C:nucleoplasm"/>
    <property type="evidence" value="ECO:0007669"/>
    <property type="project" value="TreeGrafter"/>
</dbReference>
<dbReference type="InterPro" id="IPR036322">
    <property type="entry name" value="WD40_repeat_dom_sf"/>
</dbReference>
<sequence>MSEENLTSQDKEELKRRLELLQREYERTAQRLQRAEWREAVRKNVQNTITEQNRLLHINTSAMLEQSSSSSPEPLSNPNVPSDMTKVRFHLPDSSPFSTLTRKQSPSRTHRLRSKRSRLRLQGRGRESDTEESQEKTGEGTEERWREEQGEMESECERTGEEKEKDVERGRKEEEKKEENREKTEMLKDGLKKNEEKLTPSSILQSAAENSSVDQSHLTKLLEVNDPPADQSALRNSPSASYRSDSSDRPNPSSEARSPSCSGIANDAEKSPGSADFLTSCTLIEGLPFPVEYYVRTTRRMASARASVDLNAVLQSQLSNGRGRRRSSRGRVTSRPSSEKPPERSGCRKRGPRGRRGRGRARETNSSGQSESLLRSPSSLPQEESEPIPSPKPSSDPAPDPQLHLGRELSADSRAYPIFRKRRGRAGVSRSQIPASVHGNFFLNSSHLLPSLTSLTQALRRMKEFPNRGGLRSVSDMQDFHLPDDEFGQLKLERLRSSSNAELLAYSACCRKNGSVNISEGGQVENESVVLDPCLESSLPLMFTEPRRAETGNADQSEREIASQTLDNPQESDDLLRRSFATRAEVHHDRGDEKHTQQIEPNDPHTLTASRSFMLNLSVSLTSHTQTDHKTSLISLGATPNVFIASPSSELTPFPLSSDQDVASGQSQAEGNKGTPENENVSGSPKVQIQGCDACEHSYSRSYSSDRSTTNHVLISAEVEIQGSNVSDEKGVTQVNSSTRENNAEVPKLTNQVLMCSETESQHHITYALSHNNPLLSKNNPLLSQNNPLLSQNGPARSQNDPPLSQNGPPCPQNGTPLSKNDPPLSQNDPPLSKNDLLSQNDPRLSQNDLHLSQNDPPLSQNDLFFPQNSPPLSQNDPPLSQNDPPCAQNGPPLSQNGPPLSQNGPPLSQNGPPLSQNGPPLSQNGPPLSHNDPPLSHNDPPLSHNDPPLSQNCPPLSQNDLFFSQNDPPLSQNGPPLTQNGPPLSQNDPPLSQNDLQLSQNGPPLSQNDPPLSQNGPPLSQNGPPCAQNGPPLSQNDPPLSQNDLHLSQNGPPLSQNGPPCAQNGPPLSQNYPPLSQNGPPCAQNGPPRAQNGPPLSQNGPPLSQNDPPCAQNGPPLSQNGLPLSQNDPPCAQNGPPLSQNEPAQKTRTPDSDEPYTISELDFHSQTPMRETSPRVEENNMLNSQTSALPVVSANQREDSEATLSFSLVKPSQTHTRGSLSQHVELPSCGSLRRTHTLKALDGGCVLDVCLVRWLSDDWCVCVAGEWSVCVWKQKAGVQQWSLLYTWTFTQSVISLQGIPDSSALLCVCLGRLEITETRILSCPSTDGEFSQAELYKGLPLQAVLTVSERRVACCSASGAQQNVQVFTLTQDGRIAETLPLVSTYQSIQTLVAVERQKDALIGWTEHKSLLIWNMKSGQLLQTIHLAPESVSTATCLRGYSYRGALCVLLQQVSACHDEAGSTLFTLIATNPLTGEYLSLRSIATPAAPTERLIDSDVCESALVGVFQSGLAIWNLAGGVACAYVSEPAGVCRLARWAGPNTLLTGYLNGDVNIYQRTERS</sequence>
<evidence type="ECO:0000259" key="3">
    <source>
        <dbReference type="Pfam" id="PF16756"/>
    </source>
</evidence>
<evidence type="ECO:0000313" key="10">
    <source>
        <dbReference type="RefSeq" id="XP_053532374.1"/>
    </source>
</evidence>
<dbReference type="InterPro" id="IPR015943">
    <property type="entry name" value="WD40/YVTN_repeat-like_dom_sf"/>
</dbReference>
<feature type="compositionally biased region" description="Basic and acidic residues" evidence="2">
    <location>
        <begin position="124"/>
        <end position="198"/>
    </location>
</feature>
<evidence type="ECO:0000256" key="2">
    <source>
        <dbReference type="SAM" id="MobiDB-lite"/>
    </source>
</evidence>
<reference evidence="5 6" key="2">
    <citation type="submission" date="2025-04" db="UniProtKB">
        <authorList>
            <consortium name="RefSeq"/>
        </authorList>
    </citation>
    <scope>IDENTIFICATION</scope>
    <source>
        <tissue evidence="5 6">Blood</tissue>
    </source>
</reference>
<protein>
    <submittedName>
        <fullName evidence="5 6">Uncharacterized protein palb2 isoform X1</fullName>
    </submittedName>
</protein>
<feature type="region of interest" description="Disordered" evidence="2">
    <location>
        <begin position="778"/>
        <end position="1197"/>
    </location>
</feature>
<gene>
    <name evidence="5 6 7 8 9 10 11 12" type="primary">palb2</name>
</gene>
<feature type="compositionally biased region" description="Low complexity" evidence="2">
    <location>
        <begin position="778"/>
        <end position="793"/>
    </location>
</feature>
<evidence type="ECO:0000313" key="8">
    <source>
        <dbReference type="RefSeq" id="XP_053532372.1"/>
    </source>
</evidence>
<evidence type="ECO:0000313" key="9">
    <source>
        <dbReference type="RefSeq" id="XP_053532373.1"/>
    </source>
</evidence>
<dbReference type="PANTHER" id="PTHR14662:SF2">
    <property type="entry name" value="PARTNER AND LOCALIZER OF BRCA2"/>
    <property type="match status" value="1"/>
</dbReference>
<proteinExistence type="predicted"/>
<dbReference type="RefSeq" id="XP_053532370.1">
    <property type="nucleotide sequence ID" value="XM_053676395.1"/>
</dbReference>
<dbReference type="RefSeq" id="XP_053532373.1">
    <property type="nucleotide sequence ID" value="XM_053676398.1"/>
</dbReference>
<evidence type="ECO:0000313" key="7">
    <source>
        <dbReference type="RefSeq" id="XP_053532371.1"/>
    </source>
</evidence>
<keyword evidence="4" id="KW-1185">Reference proteome</keyword>
<evidence type="ECO:0000313" key="5">
    <source>
        <dbReference type="RefSeq" id="XP_053532369.1"/>
    </source>
</evidence>
<feature type="compositionally biased region" description="Low complexity" evidence="2">
    <location>
        <begin position="366"/>
        <end position="382"/>
    </location>
</feature>
<feature type="compositionally biased region" description="Polar residues" evidence="2">
    <location>
        <begin position="949"/>
        <end position="1024"/>
    </location>
</feature>
<dbReference type="GO" id="GO:0003677">
    <property type="term" value="F:DNA binding"/>
    <property type="evidence" value="ECO:0007669"/>
    <property type="project" value="InterPro"/>
</dbReference>
<feature type="region of interest" description="Disordered" evidence="2">
    <location>
        <begin position="317"/>
        <end position="418"/>
    </location>
</feature>
<feature type="compositionally biased region" description="Polar residues" evidence="2">
    <location>
        <begin position="1137"/>
        <end position="1148"/>
    </location>
</feature>
<dbReference type="RefSeq" id="XP_053532369.1">
    <property type="nucleotide sequence ID" value="XM_053676394.1"/>
</dbReference>
<feature type="region of interest" description="Disordered" evidence="2">
    <location>
        <begin position="725"/>
        <end position="744"/>
    </location>
</feature>
<dbReference type="GeneID" id="108258660"/>
<feature type="compositionally biased region" description="Polar residues" evidence="2">
    <location>
        <begin position="1032"/>
        <end position="1059"/>
    </location>
</feature>
<dbReference type="RefSeq" id="XP_053532374.1">
    <property type="nucleotide sequence ID" value="XM_053676399.1"/>
</dbReference>
<evidence type="ECO:0000313" key="4">
    <source>
        <dbReference type="Proteomes" id="UP000221080"/>
    </source>
</evidence>
<dbReference type="RefSeq" id="XP_053532376.1">
    <property type="nucleotide sequence ID" value="XM_053676401.1"/>
</dbReference>
<dbReference type="InterPro" id="IPR042417">
    <property type="entry name" value="PALB2"/>
</dbReference>
<feature type="compositionally biased region" description="Basic and acidic residues" evidence="2">
    <location>
        <begin position="585"/>
        <end position="597"/>
    </location>
</feature>
<feature type="compositionally biased region" description="Polar residues" evidence="2">
    <location>
        <begin position="95"/>
        <end position="106"/>
    </location>
</feature>
<accession>A0A9F7R2X6</accession>
<dbReference type="PANTHER" id="PTHR14662">
    <property type="entry name" value="PARTNER AND LOCALIZER OF BRCA2"/>
    <property type="match status" value="1"/>
</dbReference>
<dbReference type="Pfam" id="PF16756">
    <property type="entry name" value="PALB2_WD40"/>
    <property type="match status" value="1"/>
</dbReference>
<dbReference type="RefSeq" id="XP_053532371.1">
    <property type="nucleotide sequence ID" value="XM_053676396.1"/>
</dbReference>
<feature type="compositionally biased region" description="Polar residues" evidence="2">
    <location>
        <begin position="1116"/>
        <end position="1129"/>
    </location>
</feature>
<feature type="compositionally biased region" description="Pro residues" evidence="2">
    <location>
        <begin position="388"/>
        <end position="400"/>
    </location>
</feature>
<dbReference type="InterPro" id="IPR031920">
    <property type="entry name" value="PALB2_WD40"/>
</dbReference>
<dbReference type="SUPFAM" id="SSF50978">
    <property type="entry name" value="WD40 repeat-like"/>
    <property type="match status" value="1"/>
</dbReference>
<dbReference type="Gene3D" id="2.130.10.10">
    <property type="entry name" value="YVTN repeat-like/Quinoprotein amine dehydrogenase"/>
    <property type="match status" value="1"/>
</dbReference>
<feature type="region of interest" description="Disordered" evidence="2">
    <location>
        <begin position="650"/>
        <end position="686"/>
    </location>
</feature>
<dbReference type="RefSeq" id="XP_053532375.1">
    <property type="nucleotide sequence ID" value="XM_053676400.1"/>
</dbReference>
<feature type="region of interest" description="Disordered" evidence="2">
    <location>
        <begin position="585"/>
        <end position="606"/>
    </location>
</feature>
<feature type="compositionally biased region" description="Basic residues" evidence="2">
    <location>
        <begin position="108"/>
        <end position="123"/>
    </location>
</feature>